<dbReference type="OrthoDB" id="6753017at2759"/>
<gene>
    <name evidence="1" type="primary">Hypp5341</name>
    <name evidence="1" type="ORF">BLAG_LOCUS25555</name>
</gene>
<sequence>MRQLQEKHPQVHHAFMTGEHAIARSNQPFAKVWTDMALEQSINLDSRTSGGVVGISPKPGALQAVVRNSPWQQHLNMLGMADSDLVATHKDARDGRLKRD</sequence>
<proteinExistence type="predicted"/>
<evidence type="ECO:0000313" key="2">
    <source>
        <dbReference type="Proteomes" id="UP000838412"/>
    </source>
</evidence>
<evidence type="ECO:0000313" key="1">
    <source>
        <dbReference type="EMBL" id="CAH1274563.1"/>
    </source>
</evidence>
<reference evidence="1" key="1">
    <citation type="submission" date="2022-01" db="EMBL/GenBank/DDBJ databases">
        <authorList>
            <person name="Braso-Vives M."/>
        </authorList>
    </citation>
    <scope>NUCLEOTIDE SEQUENCE</scope>
</reference>
<dbReference type="AlphaFoldDB" id="A0A8K0AFV5"/>
<organism evidence="1 2">
    <name type="scientific">Branchiostoma lanceolatum</name>
    <name type="common">Common lancelet</name>
    <name type="synonym">Amphioxus lanceolatum</name>
    <dbReference type="NCBI Taxonomy" id="7740"/>
    <lineage>
        <taxon>Eukaryota</taxon>
        <taxon>Metazoa</taxon>
        <taxon>Chordata</taxon>
        <taxon>Cephalochordata</taxon>
        <taxon>Leptocardii</taxon>
        <taxon>Amphioxiformes</taxon>
        <taxon>Branchiostomatidae</taxon>
        <taxon>Branchiostoma</taxon>
    </lineage>
</organism>
<dbReference type="Proteomes" id="UP000838412">
    <property type="component" value="Chromosome 9"/>
</dbReference>
<keyword evidence="2" id="KW-1185">Reference proteome</keyword>
<name>A0A8K0AFV5_BRALA</name>
<protein>
    <submittedName>
        <fullName evidence="1">Hypp5341 protein</fullName>
    </submittedName>
</protein>
<dbReference type="EMBL" id="OV696694">
    <property type="protein sequence ID" value="CAH1274563.1"/>
    <property type="molecule type" value="Genomic_DNA"/>
</dbReference>
<accession>A0A8K0AFV5</accession>